<dbReference type="GO" id="GO:0016740">
    <property type="term" value="F:transferase activity"/>
    <property type="evidence" value="ECO:0007669"/>
    <property type="project" value="UniProtKB-KW"/>
</dbReference>
<dbReference type="RefSeq" id="WP_227424171.1">
    <property type="nucleotide sequence ID" value="NZ_CP071868.1"/>
</dbReference>
<evidence type="ECO:0000313" key="4">
    <source>
        <dbReference type="EMBL" id="QTE29863.1"/>
    </source>
</evidence>
<dbReference type="PANTHER" id="PTHR43300">
    <property type="entry name" value="ACETYLTRANSFERASE"/>
    <property type="match status" value="1"/>
</dbReference>
<dbReference type="InterPro" id="IPR011051">
    <property type="entry name" value="RmlC_Cupin_sf"/>
</dbReference>
<dbReference type="InterPro" id="IPR011004">
    <property type="entry name" value="Trimer_LpxA-like_sf"/>
</dbReference>
<evidence type="ECO:0000259" key="3">
    <source>
        <dbReference type="Pfam" id="PF05523"/>
    </source>
</evidence>
<keyword evidence="1" id="KW-0808">Transferase</keyword>
<dbReference type="EMBL" id="CP071868">
    <property type="protein sequence ID" value="QTE29863.1"/>
    <property type="molecule type" value="Genomic_DNA"/>
</dbReference>
<protein>
    <submittedName>
        <fullName evidence="4">WxcM-like domain-containing protein</fullName>
    </submittedName>
</protein>
<keyword evidence="2" id="KW-0677">Repeat</keyword>
<feature type="domain" description="Sugar 3,4-ketoisomerase QdtA cupin" evidence="3">
    <location>
        <begin position="176"/>
        <end position="301"/>
    </location>
</feature>
<evidence type="ECO:0000313" key="5">
    <source>
        <dbReference type="Proteomes" id="UP000663937"/>
    </source>
</evidence>
<dbReference type="CDD" id="cd20292">
    <property type="entry name" value="cupin_QdtA-like"/>
    <property type="match status" value="1"/>
</dbReference>
<dbReference type="InterPro" id="IPR018357">
    <property type="entry name" value="Hexapep_transf_CS"/>
</dbReference>
<dbReference type="PROSITE" id="PS00101">
    <property type="entry name" value="HEXAPEP_TRANSFERASES"/>
    <property type="match status" value="1"/>
</dbReference>
<gene>
    <name evidence="4" type="ORF">J4E96_02175</name>
</gene>
<dbReference type="Proteomes" id="UP000663937">
    <property type="component" value="Chromosome"/>
</dbReference>
<dbReference type="InterPro" id="IPR008894">
    <property type="entry name" value="QdtA_cupin_dom"/>
</dbReference>
<dbReference type="CDD" id="cd03358">
    <property type="entry name" value="LbH_WxcM_N_like"/>
    <property type="match status" value="1"/>
</dbReference>
<dbReference type="AlphaFoldDB" id="A0A8A4ZFZ8"/>
<dbReference type="InterPro" id="IPR050179">
    <property type="entry name" value="Trans_hexapeptide_repeat"/>
</dbReference>
<reference evidence="4" key="1">
    <citation type="submission" date="2021-03" db="EMBL/GenBank/DDBJ databases">
        <title>Pengzhenrongella sicca gen. nov., sp. nov., a new member of suborder Micrococcineae isolated from High-Arctic tundra soil.</title>
        <authorList>
            <person name="Peng F."/>
        </authorList>
    </citation>
    <scope>NUCLEOTIDE SEQUENCE</scope>
    <source>
        <strain evidence="4">LRZ-2</strain>
    </source>
</reference>
<dbReference type="InterPro" id="IPR001451">
    <property type="entry name" value="Hexapep"/>
</dbReference>
<dbReference type="InterPro" id="IPR014710">
    <property type="entry name" value="RmlC-like_jellyroll"/>
</dbReference>
<dbReference type="PANTHER" id="PTHR43300:SF4">
    <property type="entry name" value="ACYL-[ACYL-CARRIER-PROTEIN]--UDP-N-ACETYLGLUCOSAMINE O-ACYLTRANSFERASE"/>
    <property type="match status" value="1"/>
</dbReference>
<proteinExistence type="predicted"/>
<dbReference type="SUPFAM" id="SSF51182">
    <property type="entry name" value="RmlC-like cupins"/>
    <property type="match status" value="1"/>
</dbReference>
<dbReference type="Pfam" id="PF00132">
    <property type="entry name" value="Hexapep"/>
    <property type="match status" value="2"/>
</dbReference>
<sequence length="307" mass="32451">MTSLVHPQALCESENVGSATTVRAFTHIHAGAVLGAGCDVGEHVLIEDDVVVGDRVTIMAGVQLWDGVRLGDDVFVGPNVTFTNAPMPRDPTGPPTPVRTVVAPGASLGAGAVLLPGVRVGRNAMVGAGAVVTRNVPANAVVVGNPARIHGYVNDSVPTVTESSPVLFEELVGGAKLIPVRMASDLRGSLSAVELRSDLPFPPARFFAVFGVPSKDVRGEHAHRRCAQVLICLRGSVTCIVDDGTHRNQLTLSSPDRGLFMPPMLWGTQYNYSTDTVLAVFASHAYDGADYIRDYDQFLNELADTDS</sequence>
<dbReference type="Pfam" id="PF05523">
    <property type="entry name" value="FdtA"/>
    <property type="match status" value="1"/>
</dbReference>
<dbReference type="KEGG" id="psic:J4E96_02175"/>
<dbReference type="Gene3D" id="2.60.120.10">
    <property type="entry name" value="Jelly Rolls"/>
    <property type="match status" value="1"/>
</dbReference>
<accession>A0A8A4ZFZ8</accession>
<evidence type="ECO:0000256" key="1">
    <source>
        <dbReference type="ARBA" id="ARBA00022679"/>
    </source>
</evidence>
<name>A0A8A4ZFZ8_9MICO</name>
<evidence type="ECO:0000256" key="2">
    <source>
        <dbReference type="ARBA" id="ARBA00022737"/>
    </source>
</evidence>
<organism evidence="4 5">
    <name type="scientific">Pengzhenrongella sicca</name>
    <dbReference type="NCBI Taxonomy" id="2819238"/>
    <lineage>
        <taxon>Bacteria</taxon>
        <taxon>Bacillati</taxon>
        <taxon>Actinomycetota</taxon>
        <taxon>Actinomycetes</taxon>
        <taxon>Micrococcales</taxon>
        <taxon>Pengzhenrongella</taxon>
    </lineage>
</organism>
<dbReference type="Gene3D" id="2.160.10.10">
    <property type="entry name" value="Hexapeptide repeat proteins"/>
    <property type="match status" value="1"/>
</dbReference>
<keyword evidence="5" id="KW-1185">Reference proteome</keyword>
<dbReference type="SUPFAM" id="SSF51161">
    <property type="entry name" value="Trimeric LpxA-like enzymes"/>
    <property type="match status" value="1"/>
</dbReference>